<feature type="binding site" evidence="2">
    <location>
        <position position="109"/>
    </location>
    <ligand>
        <name>substrate</name>
    </ligand>
</feature>
<dbReference type="InterPro" id="IPR018170">
    <property type="entry name" value="Aldo/ket_reductase_CS"/>
</dbReference>
<sequence>MALGRTAKLNTGTKIPLVGLGTWLAKENEVKNATEHAINYGYRHIDCAHVYGNENEVGQALKNVKVPREQIFITSKLWNNSHRPDRVEKALDVTLKNLGVNYLDLYLIHWPVAFKPTEELFPTTADGKTALDGGVTISETWAAMEKLLDTGKVKAIGVSNFTIGELEKLKKTAKVIPAVNQVELHPYLPQDDLLDYSKKNDIHLTAYSPLGNNLAGATRVVDDPTVVKIAEKLDKTPAQVLISWAAQRGTSVIPKSVTPSRIESNFHDFELAKEDFEAINKLGAKGVRYNVPSTYKPAWPVDVFGDGR</sequence>
<dbReference type="FunFam" id="3.20.20.100:FF:000036">
    <property type="entry name" value="NADP-dependent oxidoreductase domain-containing protein"/>
    <property type="match status" value="1"/>
</dbReference>
<dbReference type="InterPro" id="IPR036812">
    <property type="entry name" value="NAD(P)_OxRdtase_dom_sf"/>
</dbReference>
<gene>
    <name evidence="5" type="ORF">INT44_006892</name>
</gene>
<proteinExistence type="predicted"/>
<feature type="active site" description="Proton donor" evidence="1">
    <location>
        <position position="51"/>
    </location>
</feature>
<feature type="site" description="Lowers pKa of active site Tyr" evidence="3">
    <location>
        <position position="76"/>
    </location>
</feature>
<dbReference type="GO" id="GO:0016491">
    <property type="term" value="F:oxidoreductase activity"/>
    <property type="evidence" value="ECO:0007669"/>
    <property type="project" value="InterPro"/>
</dbReference>
<dbReference type="SUPFAM" id="SSF51430">
    <property type="entry name" value="NAD(P)-linked oxidoreductase"/>
    <property type="match status" value="1"/>
</dbReference>
<protein>
    <recommendedName>
        <fullName evidence="4">NADP-dependent oxidoreductase domain-containing protein</fullName>
    </recommendedName>
</protein>
<dbReference type="OrthoDB" id="416253at2759"/>
<feature type="domain" description="NADP-dependent oxidoreductase" evidence="4">
    <location>
        <begin position="19"/>
        <end position="282"/>
    </location>
</feature>
<dbReference type="PIRSF" id="PIRSF000097">
    <property type="entry name" value="AKR"/>
    <property type="match status" value="1"/>
</dbReference>
<evidence type="ECO:0000256" key="1">
    <source>
        <dbReference type="PIRSR" id="PIRSR000097-1"/>
    </source>
</evidence>
<name>A0A8H7PIT0_9FUNG</name>
<organism evidence="5 6">
    <name type="scientific">Umbelopsis vinacea</name>
    <dbReference type="NCBI Taxonomy" id="44442"/>
    <lineage>
        <taxon>Eukaryota</taxon>
        <taxon>Fungi</taxon>
        <taxon>Fungi incertae sedis</taxon>
        <taxon>Mucoromycota</taxon>
        <taxon>Mucoromycotina</taxon>
        <taxon>Umbelopsidomycetes</taxon>
        <taxon>Umbelopsidales</taxon>
        <taxon>Umbelopsidaceae</taxon>
        <taxon>Umbelopsis</taxon>
    </lineage>
</organism>
<dbReference type="AlphaFoldDB" id="A0A8H7PIT0"/>
<accession>A0A8H7PIT0</accession>
<dbReference type="Gene3D" id="3.20.20.100">
    <property type="entry name" value="NADP-dependent oxidoreductase domain"/>
    <property type="match status" value="1"/>
</dbReference>
<evidence type="ECO:0000313" key="5">
    <source>
        <dbReference type="EMBL" id="KAG2174628.1"/>
    </source>
</evidence>
<dbReference type="PRINTS" id="PR00069">
    <property type="entry name" value="ALDKETRDTASE"/>
</dbReference>
<dbReference type="EMBL" id="JAEPRA010000016">
    <property type="protein sequence ID" value="KAG2174628.1"/>
    <property type="molecule type" value="Genomic_DNA"/>
</dbReference>
<evidence type="ECO:0000313" key="6">
    <source>
        <dbReference type="Proteomes" id="UP000612746"/>
    </source>
</evidence>
<comment type="caution">
    <text evidence="5">The sequence shown here is derived from an EMBL/GenBank/DDBJ whole genome shotgun (WGS) entry which is preliminary data.</text>
</comment>
<evidence type="ECO:0000259" key="4">
    <source>
        <dbReference type="Pfam" id="PF00248"/>
    </source>
</evidence>
<evidence type="ECO:0000256" key="2">
    <source>
        <dbReference type="PIRSR" id="PIRSR000097-2"/>
    </source>
</evidence>
<dbReference type="InterPro" id="IPR020471">
    <property type="entry name" value="AKR"/>
</dbReference>
<dbReference type="InterPro" id="IPR023210">
    <property type="entry name" value="NADP_OxRdtase_dom"/>
</dbReference>
<dbReference type="PROSITE" id="PS00798">
    <property type="entry name" value="ALDOKETO_REDUCTASE_1"/>
    <property type="match status" value="1"/>
</dbReference>
<dbReference type="PANTHER" id="PTHR11732">
    <property type="entry name" value="ALDO/KETO REDUCTASE"/>
    <property type="match status" value="1"/>
</dbReference>
<keyword evidence="6" id="KW-1185">Reference proteome</keyword>
<evidence type="ECO:0000256" key="3">
    <source>
        <dbReference type="PIRSR" id="PIRSR000097-3"/>
    </source>
</evidence>
<dbReference type="PROSITE" id="PS00062">
    <property type="entry name" value="ALDOKETO_REDUCTASE_2"/>
    <property type="match status" value="1"/>
</dbReference>
<dbReference type="Proteomes" id="UP000612746">
    <property type="component" value="Unassembled WGS sequence"/>
</dbReference>
<reference evidence="5" key="1">
    <citation type="submission" date="2020-12" db="EMBL/GenBank/DDBJ databases">
        <title>Metabolic potential, ecology and presence of endohyphal bacteria is reflected in genomic diversity of Mucoromycotina.</title>
        <authorList>
            <person name="Muszewska A."/>
            <person name="Okrasinska A."/>
            <person name="Steczkiewicz K."/>
            <person name="Drgas O."/>
            <person name="Orlowska M."/>
            <person name="Perlinska-Lenart U."/>
            <person name="Aleksandrzak-Piekarczyk T."/>
            <person name="Szatraj K."/>
            <person name="Zielenkiewicz U."/>
            <person name="Pilsyk S."/>
            <person name="Malc E."/>
            <person name="Mieczkowski P."/>
            <person name="Kruszewska J.S."/>
            <person name="Biernat P."/>
            <person name="Pawlowska J."/>
        </authorList>
    </citation>
    <scope>NUCLEOTIDE SEQUENCE</scope>
    <source>
        <strain evidence="5">WA0000051536</strain>
    </source>
</reference>
<dbReference type="Pfam" id="PF00248">
    <property type="entry name" value="Aldo_ket_red"/>
    <property type="match status" value="1"/>
</dbReference>